<evidence type="ECO:0000256" key="3">
    <source>
        <dbReference type="ARBA" id="ARBA00022989"/>
    </source>
</evidence>
<dbReference type="PANTHER" id="PTHR11814">
    <property type="entry name" value="SULFATE TRANSPORTER"/>
    <property type="match status" value="1"/>
</dbReference>
<reference evidence="7 8" key="1">
    <citation type="journal article" date="2014" name="Genome Announc.">
        <title>Draft Genome Sequence of the Haloacid-Degrading Burkholderia caribensis Strain MBA4.</title>
        <authorList>
            <person name="Pan Y."/>
            <person name="Kong K.F."/>
            <person name="Tsang J.S."/>
        </authorList>
    </citation>
    <scope>NUCLEOTIDE SEQUENCE [LARGE SCALE GENOMIC DNA]</scope>
    <source>
        <strain evidence="7 8">MBA4</strain>
    </source>
</reference>
<feature type="transmembrane region" description="Helical" evidence="5">
    <location>
        <begin position="42"/>
        <end position="63"/>
    </location>
</feature>
<dbReference type="KEGG" id="bcai:K788_0005207"/>
<dbReference type="InterPro" id="IPR001902">
    <property type="entry name" value="SLC26A/SulP_fam"/>
</dbReference>
<dbReference type="EMBL" id="CP012747">
    <property type="protein sequence ID" value="ALL67250.1"/>
    <property type="molecule type" value="Genomic_DNA"/>
</dbReference>
<sequence length="520" mass="53901">MHTPPVSRLSNLRSDVFAGIVVFLVALPLCLGIATASGVDPFAGLVSGIVGGLVVALLSGSHLSVSGPAAGLVVIVVSAIASLGSFSAFLAAVLIAGALQIGFGLLRAGQLASFVPVAVIKGMLASIGIILIVKQIPLGVGLVSGADADVAHAAMLTTPFGQLSMVTTALAFISLAMLFAWETPRAKRYAIVRMLPGPLAVVALGIGVTLALDVLAPALAVPAEHRVSLMPLDSFAALTGAISMPDFRQLVDGHVWRVGLTLAIVASLETLLSLEAVEQIDPKRRRASPDRELKAQGVGNMVAAVLGGLPLTAVIVRSSANVNAGAQTRMSAVIHGVLLLASVFALTAVLNLIPLACLAAILIHTGYKLAKPALFTAMAREGVDRFVPFAATIAGVLATDLLIGIGIGIATSAVLALRANLSRTFTLTRHDDHYLLVLRKDATFLSKPMLTRCLAQIPDRATVLIDAERADFIDRDIRDTLDAFVGEAAQRQITVERLRWPEPAAHEGQAPLPSLGATTG</sequence>
<dbReference type="GO" id="GO:0055085">
    <property type="term" value="P:transmembrane transport"/>
    <property type="evidence" value="ECO:0007669"/>
    <property type="project" value="InterPro"/>
</dbReference>
<comment type="subcellular location">
    <subcellularLocation>
        <location evidence="1">Membrane</location>
        <topology evidence="1">Multi-pass membrane protein</topology>
    </subcellularLocation>
</comment>
<feature type="transmembrane region" description="Helical" evidence="5">
    <location>
        <begin position="153"/>
        <end position="179"/>
    </location>
</feature>
<feature type="transmembrane region" description="Helical" evidence="5">
    <location>
        <begin position="254"/>
        <end position="277"/>
    </location>
</feature>
<feature type="transmembrane region" description="Helical" evidence="5">
    <location>
        <begin position="69"/>
        <end position="99"/>
    </location>
</feature>
<name>A0A0P0RFN0_9BURK</name>
<keyword evidence="4 5" id="KW-0472">Membrane</keyword>
<evidence type="ECO:0000256" key="1">
    <source>
        <dbReference type="ARBA" id="ARBA00004141"/>
    </source>
</evidence>
<feature type="domain" description="SLC26A/SulP transporter" evidence="6">
    <location>
        <begin position="12"/>
        <end position="376"/>
    </location>
</feature>
<feature type="transmembrane region" description="Helical" evidence="5">
    <location>
        <begin position="111"/>
        <end position="133"/>
    </location>
</feature>
<feature type="transmembrane region" description="Helical" evidence="5">
    <location>
        <begin position="298"/>
        <end position="320"/>
    </location>
</feature>
<dbReference type="AlphaFoldDB" id="A0A0P0RFN0"/>
<feature type="transmembrane region" description="Helical" evidence="5">
    <location>
        <begin position="386"/>
        <end position="417"/>
    </location>
</feature>
<accession>A0A0P0RFN0</accession>
<feature type="transmembrane region" description="Helical" evidence="5">
    <location>
        <begin position="199"/>
        <end position="220"/>
    </location>
</feature>
<feature type="transmembrane region" description="Helical" evidence="5">
    <location>
        <begin position="16"/>
        <end position="35"/>
    </location>
</feature>
<evidence type="ECO:0000259" key="6">
    <source>
        <dbReference type="Pfam" id="PF00916"/>
    </source>
</evidence>
<keyword evidence="3 5" id="KW-1133">Transmembrane helix</keyword>
<keyword evidence="2 5" id="KW-0812">Transmembrane</keyword>
<dbReference type="Proteomes" id="UP000019146">
    <property type="component" value="Chromosome 2"/>
</dbReference>
<evidence type="ECO:0000313" key="7">
    <source>
        <dbReference type="EMBL" id="ALL67250.1"/>
    </source>
</evidence>
<evidence type="ECO:0000256" key="4">
    <source>
        <dbReference type="ARBA" id="ARBA00023136"/>
    </source>
</evidence>
<dbReference type="InterPro" id="IPR011547">
    <property type="entry name" value="SLC26A/SulP_dom"/>
</dbReference>
<evidence type="ECO:0000256" key="5">
    <source>
        <dbReference type="SAM" id="Phobius"/>
    </source>
</evidence>
<evidence type="ECO:0000313" key="8">
    <source>
        <dbReference type="Proteomes" id="UP000019146"/>
    </source>
</evidence>
<dbReference type="GeneID" id="69971107"/>
<gene>
    <name evidence="7" type="ORF">K788_0005207</name>
</gene>
<dbReference type="GO" id="GO:0016020">
    <property type="term" value="C:membrane"/>
    <property type="evidence" value="ECO:0007669"/>
    <property type="project" value="UniProtKB-SubCell"/>
</dbReference>
<dbReference type="Pfam" id="PF00916">
    <property type="entry name" value="Sulfate_transp"/>
    <property type="match status" value="1"/>
</dbReference>
<proteinExistence type="predicted"/>
<dbReference type="RefSeq" id="WP_036002297.1">
    <property type="nucleotide sequence ID" value="NZ_CP012747.1"/>
</dbReference>
<organism evidence="7 8">
    <name type="scientific">Paraburkholderia caribensis MBA4</name>
    <dbReference type="NCBI Taxonomy" id="1323664"/>
    <lineage>
        <taxon>Bacteria</taxon>
        <taxon>Pseudomonadati</taxon>
        <taxon>Pseudomonadota</taxon>
        <taxon>Betaproteobacteria</taxon>
        <taxon>Burkholderiales</taxon>
        <taxon>Burkholderiaceae</taxon>
        <taxon>Paraburkholderia</taxon>
    </lineage>
</organism>
<evidence type="ECO:0000256" key="2">
    <source>
        <dbReference type="ARBA" id="ARBA00022692"/>
    </source>
</evidence>
<protein>
    <submittedName>
        <fullName evidence="7">Sulfate permease</fullName>
    </submittedName>
</protein>
<feature type="transmembrane region" description="Helical" evidence="5">
    <location>
        <begin position="332"/>
        <end position="365"/>
    </location>
</feature>